<dbReference type="STRING" id="1122213.GCA_000423365_01498"/>
<feature type="transmembrane region" description="Helical" evidence="8">
    <location>
        <begin position="156"/>
        <end position="174"/>
    </location>
</feature>
<gene>
    <name evidence="10" type="ORF">MXMO3_01298</name>
</gene>
<comment type="similarity">
    <text evidence="2">Belongs to the major facilitator superfamily. EmrB family.</text>
</comment>
<dbReference type="Proteomes" id="UP000258927">
    <property type="component" value="Chromosome"/>
</dbReference>
<dbReference type="PANTHER" id="PTHR42718">
    <property type="entry name" value="MAJOR FACILITATOR SUPERFAMILY MULTIDRUG TRANSPORTER MFSC"/>
    <property type="match status" value="1"/>
</dbReference>
<keyword evidence="5 8" id="KW-0812">Transmembrane</keyword>
<dbReference type="InterPro" id="IPR011701">
    <property type="entry name" value="MFS"/>
</dbReference>
<dbReference type="InterPro" id="IPR036259">
    <property type="entry name" value="MFS_trans_sf"/>
</dbReference>
<organism evidence="10 11">
    <name type="scientific">Maritalea myrionectae</name>
    <dbReference type="NCBI Taxonomy" id="454601"/>
    <lineage>
        <taxon>Bacteria</taxon>
        <taxon>Pseudomonadati</taxon>
        <taxon>Pseudomonadota</taxon>
        <taxon>Alphaproteobacteria</taxon>
        <taxon>Hyphomicrobiales</taxon>
        <taxon>Devosiaceae</taxon>
        <taxon>Maritalea</taxon>
    </lineage>
</organism>
<feature type="transmembrane region" description="Helical" evidence="8">
    <location>
        <begin position="377"/>
        <end position="399"/>
    </location>
</feature>
<sequence>MTDIDQSEVGAVPLTDDAPDHSGRNRLVIALLLVSTFVVFLNETIMTVALPRLMLALDVTAGAVQWLTTAFLLTMAVVIPVTGFLIQRMNTRPIFILAMSVFSVGTFICAVSPGLELLIFGRVIQAVGTAIMMPLLMTTVMTLVPPEGRGKTMGNISIVISVAPAIGPAISGFVLNFMEWRWLFILVLPIALLALAVGAKYMKNVTEPRYAPLDILSVILSAIAFGGLVYGLSGLSGEGTSDIAGVPSWTPLIVGVVVMVVFVLRQLSLQKKDAALLDFRTFQSRLYTICVAMLAISMAVLLGTVILLPIYTQNVLGIDALQTGFLLMPGGLLMGLAAPTVGRLYDRYGPRPLVIPGTLLVSAVLWALTQVGETTSVYNILVGHMVLSLGLALVFTPLFTSGLGSVPAKLYSHGSAMLGSIQQVSGAAGVALFVAVMSIQTRMAGEAGLDAIPALTSGIRWAFMCGAVIFTFAVAAAFFVRRPADAKEAAAANH</sequence>
<dbReference type="InterPro" id="IPR004638">
    <property type="entry name" value="EmrB-like"/>
</dbReference>
<dbReference type="EMBL" id="CP021330">
    <property type="protein sequence ID" value="AVX03829.1"/>
    <property type="molecule type" value="Genomic_DNA"/>
</dbReference>
<evidence type="ECO:0000313" key="11">
    <source>
        <dbReference type="Proteomes" id="UP000258927"/>
    </source>
</evidence>
<dbReference type="SUPFAM" id="SSF103473">
    <property type="entry name" value="MFS general substrate transporter"/>
    <property type="match status" value="1"/>
</dbReference>
<keyword evidence="6 8" id="KW-1133">Transmembrane helix</keyword>
<name>A0A2R4MD75_9HYPH</name>
<dbReference type="GO" id="GO:0022857">
    <property type="term" value="F:transmembrane transporter activity"/>
    <property type="evidence" value="ECO:0007669"/>
    <property type="project" value="InterPro"/>
</dbReference>
<feature type="transmembrane region" description="Helical" evidence="8">
    <location>
        <begin position="244"/>
        <end position="265"/>
    </location>
</feature>
<dbReference type="GO" id="GO:0005886">
    <property type="term" value="C:plasma membrane"/>
    <property type="evidence" value="ECO:0007669"/>
    <property type="project" value="UniProtKB-SubCell"/>
</dbReference>
<comment type="subcellular location">
    <subcellularLocation>
        <location evidence="1">Cell membrane</location>
        <topology evidence="1">Multi-pass membrane protein</topology>
    </subcellularLocation>
</comment>
<dbReference type="Gene3D" id="1.20.1250.20">
    <property type="entry name" value="MFS general substrate transporter like domains"/>
    <property type="match status" value="1"/>
</dbReference>
<feature type="transmembrane region" description="Helical" evidence="8">
    <location>
        <begin position="180"/>
        <end position="199"/>
    </location>
</feature>
<evidence type="ECO:0000256" key="7">
    <source>
        <dbReference type="ARBA" id="ARBA00023136"/>
    </source>
</evidence>
<reference evidence="10 11" key="1">
    <citation type="submission" date="2017-05" db="EMBL/GenBank/DDBJ databases">
        <title>Genome Analysis of Maritalea myrionectae HL2708#5.</title>
        <authorList>
            <consortium name="Cotde Inc.-PKNU"/>
            <person name="Jang D."/>
            <person name="Oh H.-M."/>
        </authorList>
    </citation>
    <scope>NUCLEOTIDE SEQUENCE [LARGE SCALE GENOMIC DNA]</scope>
    <source>
        <strain evidence="10 11">HL2708#5</strain>
    </source>
</reference>
<feature type="transmembrane region" description="Helical" evidence="8">
    <location>
        <begin position="459"/>
        <end position="480"/>
    </location>
</feature>
<evidence type="ECO:0000256" key="3">
    <source>
        <dbReference type="ARBA" id="ARBA00022448"/>
    </source>
</evidence>
<feature type="transmembrane region" description="Helical" evidence="8">
    <location>
        <begin position="119"/>
        <end position="144"/>
    </location>
</feature>
<keyword evidence="3" id="KW-0813">Transport</keyword>
<feature type="transmembrane region" description="Helical" evidence="8">
    <location>
        <begin position="93"/>
        <end position="113"/>
    </location>
</feature>
<dbReference type="KEGG" id="mmyr:MXMO3_01298"/>
<proteinExistence type="inferred from homology"/>
<feature type="transmembrane region" description="Helical" evidence="8">
    <location>
        <begin position="323"/>
        <end position="341"/>
    </location>
</feature>
<evidence type="ECO:0000313" key="10">
    <source>
        <dbReference type="EMBL" id="AVX03829.1"/>
    </source>
</evidence>
<evidence type="ECO:0000256" key="8">
    <source>
        <dbReference type="SAM" id="Phobius"/>
    </source>
</evidence>
<accession>A0A2R4MD75</accession>
<evidence type="ECO:0000256" key="5">
    <source>
        <dbReference type="ARBA" id="ARBA00022692"/>
    </source>
</evidence>
<feature type="transmembrane region" description="Helical" evidence="8">
    <location>
        <begin position="353"/>
        <end position="371"/>
    </location>
</feature>
<feature type="transmembrane region" description="Helical" evidence="8">
    <location>
        <begin position="286"/>
        <end position="311"/>
    </location>
</feature>
<feature type="transmembrane region" description="Helical" evidence="8">
    <location>
        <begin position="63"/>
        <end position="86"/>
    </location>
</feature>
<keyword evidence="4" id="KW-1003">Cell membrane</keyword>
<evidence type="ECO:0000256" key="1">
    <source>
        <dbReference type="ARBA" id="ARBA00004651"/>
    </source>
</evidence>
<dbReference type="CDD" id="cd17503">
    <property type="entry name" value="MFS_LmrB_MDR_like"/>
    <property type="match status" value="1"/>
</dbReference>
<feature type="transmembrane region" description="Helical" evidence="8">
    <location>
        <begin position="420"/>
        <end position="439"/>
    </location>
</feature>
<dbReference type="PROSITE" id="PS50850">
    <property type="entry name" value="MFS"/>
    <property type="match status" value="1"/>
</dbReference>
<dbReference type="RefSeq" id="WP_117395325.1">
    <property type="nucleotide sequence ID" value="NZ_CP021330.1"/>
</dbReference>
<feature type="transmembrane region" description="Helical" evidence="8">
    <location>
        <begin position="27"/>
        <end position="51"/>
    </location>
</feature>
<dbReference type="AlphaFoldDB" id="A0A2R4MD75"/>
<dbReference type="InterPro" id="IPR020846">
    <property type="entry name" value="MFS_dom"/>
</dbReference>
<protein>
    <submittedName>
        <fullName evidence="10">Putative MFS-type transporter</fullName>
    </submittedName>
</protein>
<keyword evidence="11" id="KW-1185">Reference proteome</keyword>
<evidence type="ECO:0000256" key="4">
    <source>
        <dbReference type="ARBA" id="ARBA00022475"/>
    </source>
</evidence>
<dbReference type="Gene3D" id="1.20.1720.10">
    <property type="entry name" value="Multidrug resistance protein D"/>
    <property type="match status" value="1"/>
</dbReference>
<evidence type="ECO:0000256" key="2">
    <source>
        <dbReference type="ARBA" id="ARBA00008537"/>
    </source>
</evidence>
<keyword evidence="7 8" id="KW-0472">Membrane</keyword>
<dbReference type="NCBIfam" id="TIGR00711">
    <property type="entry name" value="efflux_EmrB"/>
    <property type="match status" value="1"/>
</dbReference>
<dbReference type="PRINTS" id="PR01036">
    <property type="entry name" value="TCRTETB"/>
</dbReference>
<feature type="domain" description="Major facilitator superfamily (MFS) profile" evidence="9">
    <location>
        <begin position="28"/>
        <end position="485"/>
    </location>
</feature>
<evidence type="ECO:0000256" key="6">
    <source>
        <dbReference type="ARBA" id="ARBA00022989"/>
    </source>
</evidence>
<evidence type="ECO:0000259" key="9">
    <source>
        <dbReference type="PROSITE" id="PS50850"/>
    </source>
</evidence>
<dbReference type="PANTHER" id="PTHR42718:SF9">
    <property type="entry name" value="MAJOR FACILITATOR SUPERFAMILY MULTIDRUG TRANSPORTER MFSC"/>
    <property type="match status" value="1"/>
</dbReference>
<dbReference type="Pfam" id="PF07690">
    <property type="entry name" value="MFS_1"/>
    <property type="match status" value="1"/>
</dbReference>
<feature type="transmembrane region" description="Helical" evidence="8">
    <location>
        <begin position="211"/>
        <end position="232"/>
    </location>
</feature>